<dbReference type="InterPro" id="IPR006694">
    <property type="entry name" value="Fatty_acid_hydroxylase"/>
</dbReference>
<protein>
    <submittedName>
        <fullName evidence="9">C-5 sterol desaturase</fullName>
    </submittedName>
</protein>
<evidence type="ECO:0000256" key="3">
    <source>
        <dbReference type="ARBA" id="ARBA00022989"/>
    </source>
</evidence>
<dbReference type="GO" id="GO:0008610">
    <property type="term" value="P:lipid biosynthetic process"/>
    <property type="evidence" value="ECO:0007669"/>
    <property type="project" value="InterPro"/>
</dbReference>
<keyword evidence="10" id="KW-1185">Reference proteome</keyword>
<feature type="transmembrane region" description="Helical" evidence="7">
    <location>
        <begin position="6"/>
        <end position="24"/>
    </location>
</feature>
<sequence>MDFTNPLVYGVPCFLGFILLELTYSKHHKDKKDLYNWKDLAASLTMGIGSTILAPLTKTIAAIVLFNFVYDVFNPIIDGVRTNIMGWESFGYAWYIWLLCQLADDFSYYWFHRQNHNVRLLWAAHIVHHSSDNFNLGTAVRNGWFTIFYKPFFYMWIPAIGFPPEMLVVCLGIEALWQFQLHSVFIPKMGIIEKVFNTHTMHQVHHAQNIEYMDKNHGGFLNIFDKMFGTWKELDENIDIKYGVTHPPNSYNPIVILTHEYKDIWNDMKKSKNWYHKFMYAFAPPGWSHDGSTLTIKQQQKLFLETKKPEK</sequence>
<feature type="domain" description="Fatty acid hydroxylase" evidence="8">
    <location>
        <begin position="97"/>
        <end position="230"/>
    </location>
</feature>
<name>A0A2U2X5G8_9FLAO</name>
<feature type="transmembrane region" description="Helical" evidence="7">
    <location>
        <begin position="90"/>
        <end position="111"/>
    </location>
</feature>
<dbReference type="PANTHER" id="PTHR21624">
    <property type="entry name" value="STEROL DESATURASE-RELATED PROTEIN"/>
    <property type="match status" value="1"/>
</dbReference>
<proteinExistence type="predicted"/>
<dbReference type="RefSeq" id="WP_109351053.1">
    <property type="nucleotide sequence ID" value="NZ_QFRI01000001.1"/>
</dbReference>
<dbReference type="GO" id="GO:0006643">
    <property type="term" value="P:membrane lipid metabolic process"/>
    <property type="evidence" value="ECO:0007669"/>
    <property type="project" value="TreeGrafter"/>
</dbReference>
<dbReference type="Pfam" id="PF04116">
    <property type="entry name" value="FA_hydroxylase"/>
    <property type="match status" value="1"/>
</dbReference>
<dbReference type="GO" id="GO:0005506">
    <property type="term" value="F:iron ion binding"/>
    <property type="evidence" value="ECO:0007669"/>
    <property type="project" value="InterPro"/>
</dbReference>
<evidence type="ECO:0000256" key="6">
    <source>
        <dbReference type="ARBA" id="ARBA00023136"/>
    </source>
</evidence>
<dbReference type="AlphaFoldDB" id="A0A2U2X5G8"/>
<keyword evidence="3 7" id="KW-1133">Transmembrane helix</keyword>
<evidence type="ECO:0000313" key="9">
    <source>
        <dbReference type="EMBL" id="PWH83029.1"/>
    </source>
</evidence>
<dbReference type="OrthoDB" id="9770329at2"/>
<evidence type="ECO:0000256" key="5">
    <source>
        <dbReference type="ARBA" id="ARBA00023098"/>
    </source>
</evidence>
<comment type="caution">
    <text evidence="9">The sequence shown here is derived from an EMBL/GenBank/DDBJ whole genome shotgun (WGS) entry which is preliminary data.</text>
</comment>
<dbReference type="InterPro" id="IPR051689">
    <property type="entry name" value="Sterol_desaturase/TMEM195"/>
</dbReference>
<evidence type="ECO:0000256" key="2">
    <source>
        <dbReference type="ARBA" id="ARBA00022692"/>
    </source>
</evidence>
<evidence type="ECO:0000256" key="7">
    <source>
        <dbReference type="SAM" id="Phobius"/>
    </source>
</evidence>
<gene>
    <name evidence="9" type="ORF">DIS18_00285</name>
</gene>
<dbReference type="PANTHER" id="PTHR21624:SF1">
    <property type="entry name" value="ALKYLGLYCEROL MONOOXYGENASE"/>
    <property type="match status" value="1"/>
</dbReference>
<evidence type="ECO:0000313" key="10">
    <source>
        <dbReference type="Proteomes" id="UP000245375"/>
    </source>
</evidence>
<accession>A0A2U2X5G8</accession>
<evidence type="ECO:0000259" key="8">
    <source>
        <dbReference type="Pfam" id="PF04116"/>
    </source>
</evidence>
<evidence type="ECO:0000256" key="4">
    <source>
        <dbReference type="ARBA" id="ARBA00023002"/>
    </source>
</evidence>
<reference evidence="10" key="2">
    <citation type="submission" date="2018-05" db="EMBL/GenBank/DDBJ databases">
        <title>Algibacter marinivivus sp. nov., isolated from sample around a algae.</title>
        <authorList>
            <person name="Lu D."/>
        </authorList>
    </citation>
    <scope>NUCLEOTIDE SEQUENCE [LARGE SCALE GENOMIC DNA]</scope>
    <source>
        <strain evidence="10">ZY111</strain>
    </source>
</reference>
<dbReference type="GO" id="GO:0050479">
    <property type="term" value="F:glyceryl-ether monooxygenase activity"/>
    <property type="evidence" value="ECO:0007669"/>
    <property type="project" value="TreeGrafter"/>
</dbReference>
<reference evidence="10" key="3">
    <citation type="submission" date="2018-05" db="EMBL/GenBank/DDBJ databases">
        <authorList>
            <person name="Lu D."/>
        </authorList>
    </citation>
    <scope>NUCLEOTIDE SEQUENCE [LARGE SCALE GENOMIC DNA]</scope>
    <source>
        <strain evidence="10">ZY111</strain>
    </source>
</reference>
<evidence type="ECO:0000256" key="1">
    <source>
        <dbReference type="ARBA" id="ARBA00004127"/>
    </source>
</evidence>
<keyword evidence="6 7" id="KW-0472">Membrane</keyword>
<dbReference type="Proteomes" id="UP000245375">
    <property type="component" value="Unassembled WGS sequence"/>
</dbReference>
<feature type="transmembrane region" description="Helical" evidence="7">
    <location>
        <begin position="44"/>
        <end position="70"/>
    </location>
</feature>
<keyword evidence="2 7" id="KW-0812">Transmembrane</keyword>
<dbReference type="GO" id="GO:0012505">
    <property type="term" value="C:endomembrane system"/>
    <property type="evidence" value="ECO:0007669"/>
    <property type="project" value="UniProtKB-SubCell"/>
</dbReference>
<keyword evidence="4" id="KW-0560">Oxidoreductase</keyword>
<dbReference type="EMBL" id="QFRI01000001">
    <property type="protein sequence ID" value="PWH83029.1"/>
    <property type="molecule type" value="Genomic_DNA"/>
</dbReference>
<dbReference type="GO" id="GO:0016020">
    <property type="term" value="C:membrane"/>
    <property type="evidence" value="ECO:0007669"/>
    <property type="project" value="GOC"/>
</dbReference>
<comment type="subcellular location">
    <subcellularLocation>
        <location evidence="1">Endomembrane system</location>
        <topology evidence="1">Multi-pass membrane protein</topology>
    </subcellularLocation>
</comment>
<reference evidence="9 10" key="1">
    <citation type="submission" date="2018-05" db="EMBL/GenBank/DDBJ databases">
        <title>Algibacter marinivivus sp. nov., isolated from sample around a algae.</title>
        <authorList>
            <person name="Zhong X."/>
        </authorList>
    </citation>
    <scope>NUCLEOTIDE SEQUENCE [LARGE SCALE GENOMIC DNA]</scope>
    <source>
        <strain evidence="9 10">ZY111</strain>
    </source>
</reference>
<organism evidence="9 10">
    <name type="scientific">Algibacter marinivivus</name>
    <dbReference type="NCBI Taxonomy" id="2100723"/>
    <lineage>
        <taxon>Bacteria</taxon>
        <taxon>Pseudomonadati</taxon>
        <taxon>Bacteroidota</taxon>
        <taxon>Flavobacteriia</taxon>
        <taxon>Flavobacteriales</taxon>
        <taxon>Flavobacteriaceae</taxon>
        <taxon>Algibacter</taxon>
    </lineage>
</organism>
<keyword evidence="5" id="KW-0443">Lipid metabolism</keyword>